<gene>
    <name evidence="3" type="ORF">I585_02220</name>
    <name evidence="2" type="ORF">UAI_03039</name>
</gene>
<dbReference type="Proteomes" id="UP000013783">
    <property type="component" value="Unassembled WGS sequence"/>
</dbReference>
<organism evidence="2 4">
    <name type="scientific">Enterococcus malodoratus ATCC 43197</name>
    <dbReference type="NCBI Taxonomy" id="1158601"/>
    <lineage>
        <taxon>Bacteria</taxon>
        <taxon>Bacillati</taxon>
        <taxon>Bacillota</taxon>
        <taxon>Bacilli</taxon>
        <taxon>Lactobacillales</taxon>
        <taxon>Enterococcaceae</taxon>
        <taxon>Enterococcus</taxon>
    </lineage>
</organism>
<proteinExistence type="predicted"/>
<keyword evidence="1" id="KW-0812">Transmembrane</keyword>
<evidence type="ECO:0000256" key="1">
    <source>
        <dbReference type="SAM" id="Phobius"/>
    </source>
</evidence>
<dbReference type="eggNOG" id="ENOG5032MCY">
    <property type="taxonomic scope" value="Bacteria"/>
</dbReference>
<reference evidence="3 5" key="2">
    <citation type="submission" date="2013-03" db="EMBL/GenBank/DDBJ databases">
        <title>The Genome Sequence of Enterococcus malodoratus ATCC_43197 (PacBio/Illumina hybrid assembly).</title>
        <authorList>
            <consortium name="The Broad Institute Genomics Platform"/>
            <consortium name="The Broad Institute Genome Sequencing Center for Infectious Disease"/>
            <person name="Earl A."/>
            <person name="Russ C."/>
            <person name="Gilmore M."/>
            <person name="Surin D."/>
            <person name="Walker B."/>
            <person name="Young S."/>
            <person name="Zeng Q."/>
            <person name="Gargeya S."/>
            <person name="Fitzgerald M."/>
            <person name="Haas B."/>
            <person name="Abouelleil A."/>
            <person name="Allen A.W."/>
            <person name="Alvarado L."/>
            <person name="Arachchi H.M."/>
            <person name="Berlin A.M."/>
            <person name="Chapman S.B."/>
            <person name="Gainer-Dewar J."/>
            <person name="Goldberg J."/>
            <person name="Griggs A."/>
            <person name="Gujja S."/>
            <person name="Hansen M."/>
            <person name="Howarth C."/>
            <person name="Imamovic A."/>
            <person name="Ireland A."/>
            <person name="Larimer J."/>
            <person name="McCowan C."/>
            <person name="Murphy C."/>
            <person name="Pearson M."/>
            <person name="Poon T.W."/>
            <person name="Priest M."/>
            <person name="Roberts A."/>
            <person name="Saif S."/>
            <person name="Shea T."/>
            <person name="Sisk P."/>
            <person name="Sykes S."/>
            <person name="Wortman J."/>
            <person name="Nusbaum C."/>
            <person name="Birren B."/>
        </authorList>
    </citation>
    <scope>NUCLEOTIDE SEQUENCE [LARGE SCALE GENOMIC DNA]</scope>
    <source>
        <strain evidence="3 5">ATCC 43197</strain>
    </source>
</reference>
<keyword evidence="1" id="KW-0472">Membrane</keyword>
<sequence>MEKYIYLFLIALCVFLEQTSIICLPLFLFLVGIICAIAAIRVFIFRKYNLFLLFYKGSSENGSVEIIVQFASMLVYLIALSFIAIGSWLYLH</sequence>
<comment type="caution">
    <text evidence="2">The sequence shown here is derived from an EMBL/GenBank/DDBJ whole genome shotgun (WGS) entry which is preliminary data.</text>
</comment>
<evidence type="ECO:0000313" key="3">
    <source>
        <dbReference type="EMBL" id="EOT66699.1"/>
    </source>
</evidence>
<evidence type="ECO:0000313" key="4">
    <source>
        <dbReference type="Proteomes" id="UP000013783"/>
    </source>
</evidence>
<dbReference type="PATRIC" id="fig|1158601.3.peg.3010"/>
<dbReference type="AlphaFoldDB" id="R2NT65"/>
<dbReference type="EMBL" id="AJAK01000020">
    <property type="protein sequence ID" value="EOH75237.1"/>
    <property type="molecule type" value="Genomic_DNA"/>
</dbReference>
<feature type="transmembrane region" description="Helical" evidence="1">
    <location>
        <begin position="66"/>
        <end position="91"/>
    </location>
</feature>
<name>R2NT65_9ENTE</name>
<keyword evidence="1" id="KW-1133">Transmembrane helix</keyword>
<keyword evidence="5" id="KW-1185">Reference proteome</keyword>
<dbReference type="RefSeq" id="WP_010741839.1">
    <property type="nucleotide sequence ID" value="NZ_KB946251.1"/>
</dbReference>
<accession>R2NT65</accession>
<dbReference type="Proteomes" id="UP000014148">
    <property type="component" value="Unassembled WGS sequence"/>
</dbReference>
<reference evidence="2 4" key="1">
    <citation type="submission" date="2013-02" db="EMBL/GenBank/DDBJ databases">
        <title>The Genome Sequence of Enterococcus malodoratus ATCC_43197.</title>
        <authorList>
            <consortium name="The Broad Institute Genome Sequencing Platform"/>
            <consortium name="The Broad Institute Genome Sequencing Center for Infectious Disease"/>
            <person name="Earl A.M."/>
            <person name="Gilmore M.S."/>
            <person name="Lebreton F."/>
            <person name="Walker B."/>
            <person name="Young S.K."/>
            <person name="Zeng Q."/>
            <person name="Gargeya S."/>
            <person name="Fitzgerald M."/>
            <person name="Haas B."/>
            <person name="Abouelleil A."/>
            <person name="Alvarado L."/>
            <person name="Arachchi H.M."/>
            <person name="Berlin A.M."/>
            <person name="Chapman S.B."/>
            <person name="Dewar J."/>
            <person name="Goldberg J."/>
            <person name="Griggs A."/>
            <person name="Gujja S."/>
            <person name="Hansen M."/>
            <person name="Howarth C."/>
            <person name="Imamovic A."/>
            <person name="Larimer J."/>
            <person name="McCowan C."/>
            <person name="Murphy C."/>
            <person name="Neiman D."/>
            <person name="Pearson M."/>
            <person name="Priest M."/>
            <person name="Roberts A."/>
            <person name="Saif S."/>
            <person name="Shea T."/>
            <person name="Sisk P."/>
            <person name="Sykes S."/>
            <person name="Wortman J."/>
            <person name="Nusbaum C."/>
            <person name="Birren B."/>
        </authorList>
    </citation>
    <scope>NUCLEOTIDE SEQUENCE [LARGE SCALE GENOMIC DNA]</scope>
    <source>
        <strain evidence="2 4">ATCC 43197</strain>
    </source>
</reference>
<dbReference type="EMBL" id="ASWA01000003">
    <property type="protein sequence ID" value="EOT66699.1"/>
    <property type="molecule type" value="Genomic_DNA"/>
</dbReference>
<feature type="transmembrane region" description="Helical" evidence="1">
    <location>
        <begin position="26"/>
        <end position="45"/>
    </location>
</feature>
<protein>
    <submittedName>
        <fullName evidence="2">Uncharacterized protein</fullName>
    </submittedName>
</protein>
<evidence type="ECO:0000313" key="2">
    <source>
        <dbReference type="EMBL" id="EOH75237.1"/>
    </source>
</evidence>
<evidence type="ECO:0000313" key="5">
    <source>
        <dbReference type="Proteomes" id="UP000014148"/>
    </source>
</evidence>